<comment type="catalytic activity">
    <reaction evidence="1 5">
        <text>L-glutamyl-[protein] + S-adenosyl-L-methionine = [protein]-L-glutamate 5-O-methyl ester + S-adenosyl-L-homocysteine</text>
        <dbReference type="Rhea" id="RHEA:24452"/>
        <dbReference type="Rhea" id="RHEA-COMP:10208"/>
        <dbReference type="Rhea" id="RHEA-COMP:10311"/>
        <dbReference type="ChEBI" id="CHEBI:29973"/>
        <dbReference type="ChEBI" id="CHEBI:57856"/>
        <dbReference type="ChEBI" id="CHEBI:59789"/>
        <dbReference type="ChEBI" id="CHEBI:82795"/>
        <dbReference type="EC" id="2.1.1.80"/>
    </reaction>
</comment>
<feature type="binding site" evidence="6">
    <location>
        <position position="132"/>
    </location>
    <ligand>
        <name>S-adenosyl-L-methionine</name>
        <dbReference type="ChEBI" id="CHEBI:59789"/>
    </ligand>
</feature>
<evidence type="ECO:0000256" key="5">
    <source>
        <dbReference type="PIRNR" id="PIRNR000410"/>
    </source>
</evidence>
<dbReference type="PRINTS" id="PR00996">
    <property type="entry name" value="CHERMTFRASE"/>
</dbReference>
<dbReference type="Pfam" id="PF01739">
    <property type="entry name" value="CheR"/>
    <property type="match status" value="1"/>
</dbReference>
<dbReference type="Pfam" id="PF03705">
    <property type="entry name" value="CheR_N"/>
    <property type="match status" value="1"/>
</dbReference>
<dbReference type="GO" id="GO:0032259">
    <property type="term" value="P:methylation"/>
    <property type="evidence" value="ECO:0007669"/>
    <property type="project" value="UniProtKB-KW"/>
</dbReference>
<dbReference type="OrthoDB" id="9816309at2"/>
<dbReference type="Gene3D" id="3.40.50.150">
    <property type="entry name" value="Vaccinia Virus protein VP39"/>
    <property type="match status" value="1"/>
</dbReference>
<evidence type="ECO:0000256" key="6">
    <source>
        <dbReference type="PIRSR" id="PIRSR000410-1"/>
    </source>
</evidence>
<dbReference type="PANTHER" id="PTHR24422:SF19">
    <property type="entry name" value="CHEMOTAXIS PROTEIN METHYLTRANSFERASE"/>
    <property type="match status" value="1"/>
</dbReference>
<protein>
    <recommendedName>
        <fullName evidence="5">Chemotaxis protein methyltransferase</fullName>
        <ecNumber evidence="5">2.1.1.80</ecNumber>
    </recommendedName>
</protein>
<gene>
    <name evidence="8" type="ORF">CSC94_17755</name>
</gene>
<dbReference type="InterPro" id="IPR000780">
    <property type="entry name" value="CheR_MeTrfase"/>
</dbReference>
<dbReference type="InterPro" id="IPR022641">
    <property type="entry name" value="CheR_N"/>
</dbReference>
<dbReference type="PROSITE" id="PS50123">
    <property type="entry name" value="CHER"/>
    <property type="match status" value="1"/>
</dbReference>
<proteinExistence type="predicted"/>
<dbReference type="RefSeq" id="WP_099307721.1">
    <property type="nucleotide sequence ID" value="NZ_PDVP01000013.1"/>
</dbReference>
<reference evidence="8 9" key="1">
    <citation type="submission" date="2017-10" db="EMBL/GenBank/DDBJ databases">
        <title>Sedimentibacterium mangrovi gen. nov., sp. nov., a novel member of family Phyllobacteriacea isolated from mangrove sediment.</title>
        <authorList>
            <person name="Liao H."/>
            <person name="Tian Y."/>
        </authorList>
    </citation>
    <scope>NUCLEOTIDE SEQUENCE [LARGE SCALE GENOMIC DNA]</scope>
    <source>
        <strain evidence="8 9">X9-2-2</strain>
    </source>
</reference>
<dbReference type="SUPFAM" id="SSF47757">
    <property type="entry name" value="Chemotaxis receptor methyltransferase CheR, N-terminal domain"/>
    <property type="match status" value="1"/>
</dbReference>
<dbReference type="CDD" id="cd02440">
    <property type="entry name" value="AdoMet_MTases"/>
    <property type="match status" value="1"/>
</dbReference>
<evidence type="ECO:0000256" key="4">
    <source>
        <dbReference type="ARBA" id="ARBA00022691"/>
    </source>
</evidence>
<name>A0A2G1QJR0_9HYPH</name>
<feature type="binding site" evidence="6">
    <location>
        <begin position="229"/>
        <end position="230"/>
    </location>
    <ligand>
        <name>S-adenosyl-L-methionine</name>
        <dbReference type="ChEBI" id="CHEBI:59789"/>
    </ligand>
</feature>
<dbReference type="InterPro" id="IPR022642">
    <property type="entry name" value="CheR_C"/>
</dbReference>
<comment type="caution">
    <text evidence="8">The sequence shown here is derived from an EMBL/GenBank/DDBJ whole genome shotgun (WGS) entry which is preliminary data.</text>
</comment>
<sequence length="291" mass="33199">MEALLRTTAEGLPLDTVLSDKAFRTVQALVHERIGINLTDAKRDLVRTRLIKRLRVLQCSGFDEYLDYVADPANAGELQQLMMAITTNVTDFNREPHHFRHFRDHVVPVLRQRVAERQPVRIWSAGCSDGREPYTLGAVILDAIPDAARRDIRILATDIDANMLDRGRSGRYSAENAGKLPQELASRWFERTADGVEAGQDLRTLVAFRELNLIGEWPMRRPFEAIFCRNVLIYFARDLQAKLLQRFSERLKPGAHLYIGHSERMHGPAASRFEQTDITTYRFLPSTGSVQ</sequence>
<evidence type="ECO:0000256" key="3">
    <source>
        <dbReference type="ARBA" id="ARBA00022679"/>
    </source>
</evidence>
<accession>A0A2G1QJR0</accession>
<feature type="binding site" evidence="6">
    <location>
        <position position="158"/>
    </location>
    <ligand>
        <name>S-adenosyl-L-methionine</name>
        <dbReference type="ChEBI" id="CHEBI:59789"/>
    </ligand>
</feature>
<dbReference type="SMART" id="SM00138">
    <property type="entry name" value="MeTrc"/>
    <property type="match status" value="1"/>
</dbReference>
<dbReference type="GO" id="GO:0008983">
    <property type="term" value="F:protein-glutamate O-methyltransferase activity"/>
    <property type="evidence" value="ECO:0007669"/>
    <property type="project" value="UniProtKB-EC"/>
</dbReference>
<dbReference type="PANTHER" id="PTHR24422">
    <property type="entry name" value="CHEMOTAXIS PROTEIN METHYLTRANSFERASE"/>
    <property type="match status" value="1"/>
</dbReference>
<dbReference type="EMBL" id="PDVP01000013">
    <property type="protein sequence ID" value="PHP65694.1"/>
    <property type="molecule type" value="Genomic_DNA"/>
</dbReference>
<dbReference type="InterPro" id="IPR036804">
    <property type="entry name" value="CheR_N_sf"/>
</dbReference>
<dbReference type="Gene3D" id="1.10.155.10">
    <property type="entry name" value="Chemotaxis receptor methyltransferase CheR, N-terminal domain"/>
    <property type="match status" value="1"/>
</dbReference>
<dbReference type="InterPro" id="IPR029063">
    <property type="entry name" value="SAM-dependent_MTases_sf"/>
</dbReference>
<evidence type="ECO:0000256" key="2">
    <source>
        <dbReference type="ARBA" id="ARBA00022603"/>
    </source>
</evidence>
<feature type="binding site" evidence="6">
    <location>
        <position position="94"/>
    </location>
    <ligand>
        <name>S-adenosyl-L-methionine</name>
        <dbReference type="ChEBI" id="CHEBI:59789"/>
    </ligand>
</feature>
<dbReference type="AlphaFoldDB" id="A0A2G1QJR0"/>
<dbReference type="PIRSF" id="PIRSF000410">
    <property type="entry name" value="CheR"/>
    <property type="match status" value="1"/>
</dbReference>
<feature type="domain" description="CheR-type methyltransferase" evidence="7">
    <location>
        <begin position="18"/>
        <end position="286"/>
    </location>
</feature>
<dbReference type="SUPFAM" id="SSF53335">
    <property type="entry name" value="S-adenosyl-L-methionine-dependent methyltransferases"/>
    <property type="match status" value="1"/>
</dbReference>
<dbReference type="InterPro" id="IPR050903">
    <property type="entry name" value="Bact_Chemotaxis_MeTrfase"/>
</dbReference>
<keyword evidence="9" id="KW-1185">Reference proteome</keyword>
<feature type="binding site" evidence="6">
    <location>
        <position position="90"/>
    </location>
    <ligand>
        <name>S-adenosyl-L-methionine</name>
        <dbReference type="ChEBI" id="CHEBI:59789"/>
    </ligand>
</feature>
<dbReference type="InterPro" id="IPR026024">
    <property type="entry name" value="Chemotaxis_MeTrfase_CheR"/>
</dbReference>
<evidence type="ECO:0000313" key="8">
    <source>
        <dbReference type="EMBL" id="PHP65694.1"/>
    </source>
</evidence>
<keyword evidence="2 5" id="KW-0489">Methyltransferase</keyword>
<comment type="function">
    <text evidence="5">Methylation of the membrane-bound methyl-accepting chemotaxis proteins (MCP) to form gamma-glutamyl methyl ester residues in MCP.</text>
</comment>
<dbReference type="EC" id="2.1.1.80" evidence="5"/>
<organism evidence="8 9">
    <name type="scientific">Zhengella mangrovi</name>
    <dbReference type="NCBI Taxonomy" id="1982044"/>
    <lineage>
        <taxon>Bacteria</taxon>
        <taxon>Pseudomonadati</taxon>
        <taxon>Pseudomonadota</taxon>
        <taxon>Alphaproteobacteria</taxon>
        <taxon>Hyphomicrobiales</taxon>
        <taxon>Notoacmeibacteraceae</taxon>
        <taxon>Zhengella</taxon>
    </lineage>
</organism>
<keyword evidence="4 5" id="KW-0949">S-adenosyl-L-methionine</keyword>
<evidence type="ECO:0000259" key="7">
    <source>
        <dbReference type="PROSITE" id="PS50123"/>
    </source>
</evidence>
<dbReference type="Proteomes" id="UP000221168">
    <property type="component" value="Unassembled WGS sequence"/>
</dbReference>
<feature type="binding site" evidence="6">
    <location>
        <begin position="212"/>
        <end position="213"/>
    </location>
    <ligand>
        <name>S-adenosyl-L-methionine</name>
        <dbReference type="ChEBI" id="CHEBI:59789"/>
    </ligand>
</feature>
<feature type="binding site" evidence="6">
    <location>
        <position position="88"/>
    </location>
    <ligand>
        <name>S-adenosyl-L-methionine</name>
        <dbReference type="ChEBI" id="CHEBI:59789"/>
    </ligand>
</feature>
<evidence type="ECO:0000313" key="9">
    <source>
        <dbReference type="Proteomes" id="UP000221168"/>
    </source>
</evidence>
<evidence type="ECO:0000256" key="1">
    <source>
        <dbReference type="ARBA" id="ARBA00001541"/>
    </source>
</evidence>
<keyword evidence="3 5" id="KW-0808">Transferase</keyword>